<feature type="region of interest" description="Disordered" evidence="1">
    <location>
        <begin position="630"/>
        <end position="665"/>
    </location>
</feature>
<dbReference type="PANTHER" id="PTHR47185">
    <property type="entry name" value="PX DOMAIN-CONTAINING PROTEIN YPR097W"/>
    <property type="match status" value="1"/>
</dbReference>
<evidence type="ECO:0000259" key="2">
    <source>
        <dbReference type="Pfam" id="PF12825"/>
    </source>
</evidence>
<feature type="compositionally biased region" description="Low complexity" evidence="1">
    <location>
        <begin position="1310"/>
        <end position="1324"/>
    </location>
</feature>
<feature type="domain" description="PX" evidence="2">
    <location>
        <begin position="1417"/>
        <end position="1745"/>
    </location>
</feature>
<feature type="compositionally biased region" description="Basic and acidic residues" evidence="1">
    <location>
        <begin position="244"/>
        <end position="270"/>
    </location>
</feature>
<dbReference type="InParanoid" id="A0A317XUK0"/>
<feature type="compositionally biased region" description="Basic residues" evidence="1">
    <location>
        <begin position="196"/>
        <end position="212"/>
    </location>
</feature>
<dbReference type="InterPro" id="IPR047168">
    <property type="entry name" value="LEC1-like"/>
</dbReference>
<organism evidence="3 4">
    <name type="scientific">Testicularia cyperi</name>
    <dbReference type="NCBI Taxonomy" id="1882483"/>
    <lineage>
        <taxon>Eukaryota</taxon>
        <taxon>Fungi</taxon>
        <taxon>Dikarya</taxon>
        <taxon>Basidiomycota</taxon>
        <taxon>Ustilaginomycotina</taxon>
        <taxon>Ustilaginomycetes</taxon>
        <taxon>Ustilaginales</taxon>
        <taxon>Anthracoideaceae</taxon>
        <taxon>Testicularia</taxon>
    </lineage>
</organism>
<keyword evidence="4" id="KW-1185">Reference proteome</keyword>
<proteinExistence type="predicted"/>
<dbReference type="GO" id="GO:0035091">
    <property type="term" value="F:phosphatidylinositol binding"/>
    <property type="evidence" value="ECO:0007669"/>
    <property type="project" value="TreeGrafter"/>
</dbReference>
<dbReference type="PANTHER" id="PTHR47185:SF1">
    <property type="entry name" value="PX DOMAIN-CONTAINING PROTEIN YPR097W"/>
    <property type="match status" value="1"/>
</dbReference>
<name>A0A317XUK0_9BASI</name>
<feature type="region of interest" description="Disordered" evidence="1">
    <location>
        <begin position="417"/>
        <end position="443"/>
    </location>
</feature>
<dbReference type="STRING" id="1882483.A0A317XUK0"/>
<feature type="compositionally biased region" description="Basic residues" evidence="1">
    <location>
        <begin position="11"/>
        <end position="22"/>
    </location>
</feature>
<protein>
    <recommendedName>
        <fullName evidence="2">PX domain-containing protein</fullName>
    </recommendedName>
</protein>
<sequence>MRRPFVEPGHRSARPGIRHRSRSNGPDRKGRDPRTLGSASQDPQRPLPARLASDDENNVKAGETEEENFYSGDDQGFVTQTDENALTANEDLDDNDDYRREVLDDDNDYSADDRENSRTTSALANNRSHAARQLPIEDRVIYSDQDDLSDEDDDVRTPRNQSRTNLSATPRARPRAYSRSKKLAPEEEDWALKQESKRRKGGVLGRLKRLGRKRSDQSEGADKVTEGYDADAILGRSFGAVRELRSRKSTISRDHPADRRSVASRSDYRRGVAATAVSSGTAYGTNRASTRGSLLGSSGRGTFDDDFDSELAASSRSPRPVLGRGDAPSTIASGDENVLAADQPASPITPPEVSDDPPRLPLPIALKDTENARSPQLIDPYAIAVTEETYPRRSKSMAESMQPSVLDASDAASVIQPSSPLIPASGPLSHNDAIVPSQRPSMQSIRDAEIDESTMSRSRKPSMDLRAAAGGALGGLAAMIGFDALTEDKKGLPSKQTDAEASGSSPVEASVQSKSIDQVPAADTNVTSAPVVATDTASGGFEEGATNGTALLPRRNKKKKSQASALSAIDTSSAAPINGEEVRSVGLSDPSELPYAMGDSPKSKKTAAAAALAVPAALSVGMGGLAAAAHDDAEDEVAGQRRSLDRSDEEEPTLMRKSSQSLRDEESLMAVPIGGALHDNAGAADGAVLVRDFVSEPALTDVPDDADDVAALGRPAEKSDYATFGYGVGTGAVVANVAGKRSRKQKMTKGSRIVERMPALDEDESVTHRRPVPAPEKGGYLLTPSIAPSVADPLDAGRRQRGYQKGDWLTKALSPQQTHYFLRELSFRELKWELDRAWLLTSFEKPVKPRRNARKDFSDIEDDSRINDFDESSDEDLLDMDEDEDEEAVFRRGPSQFGPIHSQTTIPDLPLLRFLFKNAFATFPLFVAPEGKLDQYIGGPPDKATLARNYFFTGILPLLRAIQSRSLSAWVDRHGEGDGTPFSAVSTTGALRNLLSKWASKYVAAVLRVGPADPYFDDEGALDKEAWPWPAPNLLPPEAFYAYRKPLDRIKYGGYEVDVVGIRAHSASERDYIIRLRRPNRPDEYVVRNDSDFEEFRRNITRDLSPFAFVRTLPRTRGRPDEGESDIEDDSPRGSVRSENFNAAGLGSGAQLYKQSEDANGSNNSLGSRRLRGGGRDGRRRYSSGVRDGRPVLGRASFADEDALEDTADEDLIDDDDRSDATLQPRRGQQPPGRNKSIKSILPFSKGSMGRTNGQMGRGGSIRRREDSNDSRRRGDTLTREGSRRFQNGTRDRDMLQGPLSGSRGSLRRPPTAASPSGATGASGFEARRHKLRSWLRDTLSIREAGHAVETQNFLTIGSFTDRELRRPDLMDMEERRRIDKHRRREHERDAAEAGDDVHDLRDVRDQIWLDCVDGDGFLKMYDSLRETKDYARLPLNYQKMVSWGNLQTARWLYGVFVAGDESRANLARVQDVYESVPWKKLAFAMKMPVTQALRAWQDHFLKRGFLQAMLHVMLEDEPETIEEDLAELRRTISSEVMFQKLRIFVDSPGDLKRLIRQHAETAEVPLVAAIVRGSEQPKLNKVEVQRVMDATESYQAFMRTAPSAARKNNNKEPGYSLITNLQRALRLLSLQRDGAQVRGMLQDPLIADALTTVFEPLMEELRRLHKVKGMGNAVMGLQVFLGKLLDHLCGLRARVVDPLQAINGIAEMLDDAAPSLYTFLHKASSVTPSVFSFFAWFRHLAMTVGAGTDDLADIWTNPPPAPPAARDTEDDLQSVEPGATEDEGVLDASTMREINSLSEYARRKRNRQMEIACRWAAGDTDEHHSIQVQGDGQGKTRTEPYLPREPRPARKAPGLDRFRKSFREAISVALAG</sequence>
<feature type="compositionally biased region" description="Basic and acidic residues" evidence="1">
    <location>
        <begin position="1835"/>
        <end position="1858"/>
    </location>
</feature>
<feature type="region of interest" description="Disordered" evidence="1">
    <location>
        <begin position="1758"/>
        <end position="1785"/>
    </location>
</feature>
<feature type="compositionally biased region" description="Basic residues" evidence="1">
    <location>
        <begin position="1169"/>
        <end position="1182"/>
    </location>
</feature>
<feature type="compositionally biased region" description="Basic and acidic residues" evidence="1">
    <location>
        <begin position="213"/>
        <end position="226"/>
    </location>
</feature>
<feature type="region of interest" description="Disordered" evidence="1">
    <location>
        <begin position="1"/>
        <end position="229"/>
    </location>
</feature>
<feature type="compositionally biased region" description="Acidic residues" evidence="1">
    <location>
        <begin position="1199"/>
        <end position="1218"/>
    </location>
</feature>
<gene>
    <name evidence="3" type="ORF">BCV70DRAFT_185771</name>
</gene>
<reference evidence="3 4" key="1">
    <citation type="journal article" date="2018" name="Mol. Biol. Evol.">
        <title>Broad Genomic Sampling Reveals a Smut Pathogenic Ancestry of the Fungal Clade Ustilaginomycotina.</title>
        <authorList>
            <person name="Kijpornyongpan T."/>
            <person name="Mondo S.J."/>
            <person name="Barry K."/>
            <person name="Sandor L."/>
            <person name="Lee J."/>
            <person name="Lipzen A."/>
            <person name="Pangilinan J."/>
            <person name="LaButti K."/>
            <person name="Hainaut M."/>
            <person name="Henrissat B."/>
            <person name="Grigoriev I.V."/>
            <person name="Spatafora J.W."/>
            <person name="Aime M.C."/>
        </authorList>
    </citation>
    <scope>NUCLEOTIDE SEQUENCE [LARGE SCALE GENOMIC DNA]</scope>
    <source>
        <strain evidence="3 4">MCA 3645</strain>
    </source>
</reference>
<evidence type="ECO:0000313" key="4">
    <source>
        <dbReference type="Proteomes" id="UP000246740"/>
    </source>
</evidence>
<feature type="compositionally biased region" description="Polar residues" evidence="1">
    <location>
        <begin position="502"/>
        <end position="516"/>
    </location>
</feature>
<feature type="compositionally biased region" description="Basic and acidic residues" evidence="1">
    <location>
        <begin position="25"/>
        <end position="34"/>
    </location>
</feature>
<evidence type="ECO:0000313" key="3">
    <source>
        <dbReference type="EMBL" id="PWZ02036.1"/>
    </source>
</evidence>
<feature type="compositionally biased region" description="Low complexity" evidence="1">
    <location>
        <begin position="289"/>
        <end position="301"/>
    </location>
</feature>
<feature type="compositionally biased region" description="Acidic residues" evidence="1">
    <location>
        <begin position="144"/>
        <end position="154"/>
    </location>
</feature>
<accession>A0A317XUK0</accession>
<feature type="compositionally biased region" description="Polar residues" evidence="1">
    <location>
        <begin position="77"/>
        <end position="87"/>
    </location>
</feature>
<feature type="compositionally biased region" description="Basic residues" evidence="1">
    <location>
        <begin position="172"/>
        <end position="182"/>
    </location>
</feature>
<feature type="region of interest" description="Disordered" evidence="1">
    <location>
        <begin position="1113"/>
        <end position="1142"/>
    </location>
</feature>
<dbReference type="OrthoDB" id="71672at2759"/>
<feature type="compositionally biased region" description="Polar residues" evidence="1">
    <location>
        <begin position="118"/>
        <end position="128"/>
    </location>
</feature>
<dbReference type="Pfam" id="PF12825">
    <property type="entry name" value="DUF3818"/>
    <property type="match status" value="1"/>
</dbReference>
<feature type="region of interest" description="Disordered" evidence="1">
    <location>
        <begin position="244"/>
        <end position="332"/>
    </location>
</feature>
<feature type="region of interest" description="Disordered" evidence="1">
    <location>
        <begin position="490"/>
        <end position="516"/>
    </location>
</feature>
<dbReference type="EMBL" id="KZ819189">
    <property type="protein sequence ID" value="PWZ02036.1"/>
    <property type="molecule type" value="Genomic_DNA"/>
</dbReference>
<feature type="region of interest" description="Disordered" evidence="1">
    <location>
        <begin position="761"/>
        <end position="786"/>
    </location>
</feature>
<feature type="region of interest" description="Disordered" evidence="1">
    <location>
        <begin position="341"/>
        <end position="360"/>
    </location>
</feature>
<dbReference type="Proteomes" id="UP000246740">
    <property type="component" value="Unassembled WGS sequence"/>
</dbReference>
<feature type="region of interest" description="Disordered" evidence="1">
    <location>
        <begin position="1821"/>
        <end position="1858"/>
    </location>
</feature>
<feature type="region of interest" description="Disordered" evidence="1">
    <location>
        <begin position="1155"/>
        <end position="1326"/>
    </location>
</feature>
<feature type="compositionally biased region" description="Acidic residues" evidence="1">
    <location>
        <begin position="1769"/>
        <end position="1785"/>
    </location>
</feature>
<feature type="compositionally biased region" description="Polar residues" evidence="1">
    <location>
        <begin position="276"/>
        <end position="288"/>
    </location>
</feature>
<feature type="compositionally biased region" description="Basic and acidic residues" evidence="1">
    <location>
        <begin position="1"/>
        <end position="10"/>
    </location>
</feature>
<feature type="compositionally biased region" description="Polar residues" evidence="1">
    <location>
        <begin position="158"/>
        <end position="168"/>
    </location>
</feature>
<dbReference type="InterPro" id="IPR024554">
    <property type="entry name" value="LEC1-like_C"/>
</dbReference>
<evidence type="ECO:0000256" key="1">
    <source>
        <dbReference type="SAM" id="MobiDB-lite"/>
    </source>
</evidence>
<feature type="compositionally biased region" description="Basic and acidic residues" evidence="1">
    <location>
        <begin position="1263"/>
        <end position="1295"/>
    </location>
</feature>